<sequence>MATGTIPGPAVIPGKTSLRGRLNKNGPPPSWRDPRRINVANSCGHFEAPSHSEFSHVRFVPANEVGKRLCLFEESSPAFGHCIYTVQPKQTDCIHQRLKHGGSKNKRVGRGVALLARGLVIFERRILLGCTVLVGLSVCIWLVAIGTDHWFTVESPDKEGLPLGGLSKGKRLIYRHSGLWKGCVEGLAPNSENSTEMIPFSKRCMTSTWLLDCGCDTTSMDFKTVGAQKISSERNPTVLTCPAIY</sequence>
<feature type="transmembrane region" description="Helical" evidence="2">
    <location>
        <begin position="126"/>
        <end position="146"/>
    </location>
</feature>
<keyword evidence="2" id="KW-0472">Membrane</keyword>
<keyword evidence="2" id="KW-1133">Transmembrane helix</keyword>
<keyword evidence="4" id="KW-1185">Reference proteome</keyword>
<evidence type="ECO:0000256" key="2">
    <source>
        <dbReference type="SAM" id="Phobius"/>
    </source>
</evidence>
<accession>A0A310SUR4</accession>
<feature type="region of interest" description="Disordered" evidence="1">
    <location>
        <begin position="1"/>
        <end position="32"/>
    </location>
</feature>
<reference evidence="3 4" key="1">
    <citation type="submission" date="2015-07" db="EMBL/GenBank/DDBJ databases">
        <title>The genome of Eufriesea mexicana.</title>
        <authorList>
            <person name="Pan H."/>
            <person name="Kapheim K."/>
        </authorList>
    </citation>
    <scope>NUCLEOTIDE SEQUENCE [LARGE SCALE GENOMIC DNA]</scope>
    <source>
        <strain evidence="3">0111107269</strain>
        <tissue evidence="3">Whole body</tissue>
    </source>
</reference>
<protein>
    <submittedName>
        <fullName evidence="3">Uncharacterized protein</fullName>
    </submittedName>
</protein>
<name>A0A310SUR4_9HYME</name>
<dbReference type="Proteomes" id="UP000250275">
    <property type="component" value="Unassembled WGS sequence"/>
</dbReference>
<gene>
    <name evidence="3" type="ORF">WN48_06957</name>
</gene>
<evidence type="ECO:0000313" key="3">
    <source>
        <dbReference type="EMBL" id="OAD62579.1"/>
    </source>
</evidence>
<evidence type="ECO:0000256" key="1">
    <source>
        <dbReference type="SAM" id="MobiDB-lite"/>
    </source>
</evidence>
<dbReference type="EMBL" id="KQ759847">
    <property type="protein sequence ID" value="OAD62579.1"/>
    <property type="molecule type" value="Genomic_DNA"/>
</dbReference>
<dbReference type="Gene3D" id="1.20.140.150">
    <property type="match status" value="1"/>
</dbReference>
<organism evidence="3 4">
    <name type="scientific">Eufriesea mexicana</name>
    <dbReference type="NCBI Taxonomy" id="516756"/>
    <lineage>
        <taxon>Eukaryota</taxon>
        <taxon>Metazoa</taxon>
        <taxon>Ecdysozoa</taxon>
        <taxon>Arthropoda</taxon>
        <taxon>Hexapoda</taxon>
        <taxon>Insecta</taxon>
        <taxon>Pterygota</taxon>
        <taxon>Neoptera</taxon>
        <taxon>Endopterygota</taxon>
        <taxon>Hymenoptera</taxon>
        <taxon>Apocrita</taxon>
        <taxon>Aculeata</taxon>
        <taxon>Apoidea</taxon>
        <taxon>Anthophila</taxon>
        <taxon>Apidae</taxon>
        <taxon>Eufriesea</taxon>
    </lineage>
</organism>
<evidence type="ECO:0000313" key="4">
    <source>
        <dbReference type="Proteomes" id="UP000250275"/>
    </source>
</evidence>
<dbReference type="AlphaFoldDB" id="A0A310SUR4"/>
<keyword evidence="2" id="KW-0812">Transmembrane</keyword>
<dbReference type="OrthoDB" id="5917530at2759"/>
<proteinExistence type="predicted"/>